<sequence length="136" mass="15306">MREPICSTPDGAIARGPVIACCTCSTSCCPHAERSHLRKCRNRAKVASLELHARRPGHYSQPSRVTYPCVGCDTLVPLRKERCIEAHVLHEHSLALHLVLIRVYAPHQCRRVRGGLRSSRRQLAKSRRRNAWAAPN</sequence>
<dbReference type="Proteomes" id="UP000709295">
    <property type="component" value="Unassembled WGS sequence"/>
</dbReference>
<accession>A0A8J5I6U4</accession>
<dbReference type="EMBL" id="JAENGY010001469">
    <property type="protein sequence ID" value="KAG6949085.1"/>
    <property type="molecule type" value="Genomic_DNA"/>
</dbReference>
<name>A0A8J5I6U4_9STRA</name>
<organism evidence="1 2">
    <name type="scientific">Phytophthora aleatoria</name>
    <dbReference type="NCBI Taxonomy" id="2496075"/>
    <lineage>
        <taxon>Eukaryota</taxon>
        <taxon>Sar</taxon>
        <taxon>Stramenopiles</taxon>
        <taxon>Oomycota</taxon>
        <taxon>Peronosporomycetes</taxon>
        <taxon>Peronosporales</taxon>
        <taxon>Peronosporaceae</taxon>
        <taxon>Phytophthora</taxon>
    </lineage>
</organism>
<protein>
    <submittedName>
        <fullName evidence="1">Uncharacterized protein</fullName>
    </submittedName>
</protein>
<comment type="caution">
    <text evidence="1">The sequence shown here is derived from an EMBL/GenBank/DDBJ whole genome shotgun (WGS) entry which is preliminary data.</text>
</comment>
<dbReference type="AlphaFoldDB" id="A0A8J5I6U4"/>
<gene>
    <name evidence="1" type="ORF">JG688_00014800</name>
</gene>
<keyword evidence="2" id="KW-1185">Reference proteome</keyword>
<proteinExistence type="predicted"/>
<reference evidence="1" key="1">
    <citation type="submission" date="2021-01" db="EMBL/GenBank/DDBJ databases">
        <title>Phytophthora aleatoria, a newly-described species from Pinus radiata is distinct from Phytophthora cactorum isolates based on comparative genomics.</title>
        <authorList>
            <person name="Mcdougal R."/>
            <person name="Panda P."/>
            <person name="Williams N."/>
            <person name="Studholme D.J."/>
        </authorList>
    </citation>
    <scope>NUCLEOTIDE SEQUENCE</scope>
    <source>
        <strain evidence="1">NZFS 4037</strain>
    </source>
</reference>
<evidence type="ECO:0000313" key="1">
    <source>
        <dbReference type="EMBL" id="KAG6949085.1"/>
    </source>
</evidence>
<evidence type="ECO:0000313" key="2">
    <source>
        <dbReference type="Proteomes" id="UP000709295"/>
    </source>
</evidence>